<evidence type="ECO:0000256" key="5">
    <source>
        <dbReference type="ARBA" id="ARBA00022562"/>
    </source>
</evidence>
<dbReference type="GO" id="GO:0019028">
    <property type="term" value="C:viral capsid"/>
    <property type="evidence" value="ECO:0007669"/>
    <property type="project" value="UniProtKB-KW"/>
</dbReference>
<evidence type="ECO:0000256" key="1">
    <source>
        <dbReference type="ARBA" id="ARBA00004147"/>
    </source>
</evidence>
<reference evidence="13" key="1">
    <citation type="journal article" date="2020" name="Viruses">
        <title>Molecular Characterisation of a Novel and Highly Divergent Passerine Adenovirus 1.</title>
        <authorList>
            <person name="Athukorala A."/>
            <person name="Forwood J.K."/>
            <person name="Phalen D.N."/>
            <person name="Sarker S."/>
        </authorList>
    </citation>
    <scope>NUCLEOTIDE SEQUENCE</scope>
    <source>
        <strain evidence="13">AU2787</strain>
    </source>
</reference>
<dbReference type="InterPro" id="IPR026856">
    <property type="entry name" value="Sialidase_fam"/>
</dbReference>
<dbReference type="PANTHER" id="PTHR10628">
    <property type="entry name" value="SIALIDASE"/>
    <property type="match status" value="1"/>
</dbReference>
<keyword evidence="4" id="KW-0167">Capsid protein</keyword>
<keyword evidence="6" id="KW-0945">Host-virus interaction</keyword>
<dbReference type="GO" id="GO:0042025">
    <property type="term" value="C:host cell nucleus"/>
    <property type="evidence" value="ECO:0007669"/>
    <property type="project" value="UniProtKB-SubCell"/>
</dbReference>
<evidence type="ECO:0000256" key="10">
    <source>
        <dbReference type="ARBA" id="ARBA00023296"/>
    </source>
</evidence>
<dbReference type="InterPro" id="IPR036278">
    <property type="entry name" value="Sialidase_sf"/>
</dbReference>
<keyword evidence="10" id="KW-1160">Virus entry into host cell</keyword>
<sequence>MPKQPKRRSPFPTARSTETPADLVYPMYNDDHIPVPPFIDTTQGGLATNAQGALEVNCDPPLVITENHVTLATGENGGLITGDSGSGRRELRVNCQPPLTLLDNKVTLNAASNSGLLTETTGNDRDKIRVNCQPPLTLLDNKVTLNAASNSGLLTESTGNDRDKIRVNCKEPLALNNNQVILRCEQPLFVNDENYLTFNSTWNPAITRQRVFAPGEFGSYGFRIPFIFTRANGDVLVGADCRFNNITDNTRTNVVVAISKDGGYSFPTKTTVFTGSGSSNRYLDPAIVENKDGLLFLFAVHFTNANHASNYDSNWDFVYKTSTDGYNWSQPKSLKSLAQNLEYFFQCPAVGLRVTDNSLVLACQSWKFNANTGGAKTCKATLIRSTDNGTTWTRASTLAPTNSHQVSECAIVEYPQDNHITMICKKEAPSDNPTARTRPVLVTTNFGAAWQEAPFSNTLRMSNPCQGSAFCLNFNGDRIPLFCSPLTISNEFNAGRRGLTLQMFTSSGGWNPIGVVEAAPSTGYSSITYTKQNQLLVAAEMNVSAEQSGDNRNPFGIFVYMCTTFMSLIRAPQLGNVNLGTDVTLATNHAQHDNDSLRFRFINQELWVGGVMKGGTSGGFPDVSQRLGTFNSPFNFARQSYIVGVGVGDKKFGPVLLEVFMVDNSKDTIGIRCFNTADSNARLSEYSKVYVPNTRLAVMG</sequence>
<dbReference type="GO" id="GO:0004308">
    <property type="term" value="F:exo-alpha-sialidase activity"/>
    <property type="evidence" value="ECO:0007669"/>
    <property type="project" value="InterPro"/>
</dbReference>
<evidence type="ECO:0000256" key="2">
    <source>
        <dbReference type="ARBA" id="ARBA00004328"/>
    </source>
</evidence>
<dbReference type="GO" id="GO:0046718">
    <property type="term" value="P:symbiont entry into host cell"/>
    <property type="evidence" value="ECO:0007669"/>
    <property type="project" value="UniProtKB-KW"/>
</dbReference>
<keyword evidence="9" id="KW-0426">Late protein</keyword>
<accession>A0A7L9DIY5</accession>
<dbReference type="GO" id="GO:0009313">
    <property type="term" value="P:oligosaccharide catabolic process"/>
    <property type="evidence" value="ECO:0007669"/>
    <property type="project" value="TreeGrafter"/>
</dbReference>
<comment type="similarity">
    <text evidence="3">Belongs to the adenoviridae fiber family.</text>
</comment>
<dbReference type="GO" id="GO:0019062">
    <property type="term" value="P:virion attachment to host cell"/>
    <property type="evidence" value="ECO:0007669"/>
    <property type="project" value="UniProtKB-KW"/>
</dbReference>
<dbReference type="Pfam" id="PF13088">
    <property type="entry name" value="BNR_2"/>
    <property type="match status" value="1"/>
</dbReference>
<dbReference type="PANTHER" id="PTHR10628:SF30">
    <property type="entry name" value="EXO-ALPHA-SIALIDASE"/>
    <property type="match status" value="1"/>
</dbReference>
<proteinExistence type="inferred from homology"/>
<dbReference type="GO" id="GO:0016020">
    <property type="term" value="C:membrane"/>
    <property type="evidence" value="ECO:0007669"/>
    <property type="project" value="TreeGrafter"/>
</dbReference>
<evidence type="ECO:0000256" key="3">
    <source>
        <dbReference type="ARBA" id="ARBA00006685"/>
    </source>
</evidence>
<evidence type="ECO:0000259" key="12">
    <source>
        <dbReference type="Pfam" id="PF13088"/>
    </source>
</evidence>
<feature type="region of interest" description="Disordered" evidence="11">
    <location>
        <begin position="1"/>
        <end position="20"/>
    </location>
</feature>
<dbReference type="EMBL" id="MT674683">
    <property type="protein sequence ID" value="QOJ53955.1"/>
    <property type="molecule type" value="Genomic_DNA"/>
</dbReference>
<evidence type="ECO:0000256" key="4">
    <source>
        <dbReference type="ARBA" id="ARBA00022561"/>
    </source>
</evidence>
<name>A0A7L9DIY5_9ADEN</name>
<dbReference type="SUPFAM" id="SSF51225">
    <property type="entry name" value="Fibre shaft of virus attachment proteins"/>
    <property type="match status" value="1"/>
</dbReference>
<dbReference type="InterPro" id="IPR009013">
    <property type="entry name" value="Attachment_protein_shaft_sf"/>
</dbReference>
<dbReference type="CDD" id="cd15482">
    <property type="entry name" value="Sialidase_non-viral"/>
    <property type="match status" value="1"/>
</dbReference>
<evidence type="ECO:0000256" key="8">
    <source>
        <dbReference type="ARBA" id="ARBA00022844"/>
    </source>
</evidence>
<dbReference type="SUPFAM" id="SSF50939">
    <property type="entry name" value="Sialidases"/>
    <property type="match status" value="1"/>
</dbReference>
<evidence type="ECO:0000256" key="7">
    <source>
        <dbReference type="ARBA" id="ARBA00022804"/>
    </source>
</evidence>
<feature type="domain" description="Sialidase" evidence="12">
    <location>
        <begin position="253"/>
        <end position="532"/>
    </location>
</feature>
<keyword evidence="7" id="KW-1161">Viral attachment to host cell</keyword>
<evidence type="ECO:0000313" key="13">
    <source>
        <dbReference type="EMBL" id="QOJ53955.1"/>
    </source>
</evidence>
<dbReference type="GO" id="GO:0006689">
    <property type="term" value="P:ganglioside catabolic process"/>
    <property type="evidence" value="ECO:0007669"/>
    <property type="project" value="TreeGrafter"/>
</dbReference>
<protein>
    <submittedName>
        <fullName evidence="13">Fiber protein</fullName>
    </submittedName>
</protein>
<comment type="subcellular location">
    <subcellularLocation>
        <location evidence="1">Host nucleus</location>
    </subcellularLocation>
    <subcellularLocation>
        <location evidence="2">Virion</location>
    </subcellularLocation>
</comment>
<evidence type="ECO:0000256" key="9">
    <source>
        <dbReference type="ARBA" id="ARBA00022921"/>
    </source>
</evidence>
<dbReference type="Gene3D" id="2.120.10.10">
    <property type="match status" value="1"/>
</dbReference>
<keyword evidence="5" id="KW-1048">Host nucleus</keyword>
<evidence type="ECO:0000313" key="14">
    <source>
        <dbReference type="Proteomes" id="UP001230876"/>
    </source>
</evidence>
<organism evidence="13 14">
    <name type="scientific">Passerine adenovirus 1</name>
    <dbReference type="NCBI Taxonomy" id="2779174"/>
    <lineage>
        <taxon>Viruses</taxon>
        <taxon>Varidnaviria</taxon>
        <taxon>Bamfordvirae</taxon>
        <taxon>Preplasmiviricota</taxon>
        <taxon>Polisuviricotina</taxon>
        <taxon>Pharingeaviricetes</taxon>
        <taxon>Rowavirales</taxon>
        <taxon>Adenoviridae</taxon>
        <taxon>Barthadenovirus</taxon>
    </lineage>
</organism>
<dbReference type="SMR" id="A0A7L9DIY5"/>
<keyword evidence="14" id="KW-1185">Reference proteome</keyword>
<evidence type="ECO:0000256" key="6">
    <source>
        <dbReference type="ARBA" id="ARBA00022581"/>
    </source>
</evidence>
<evidence type="ECO:0000256" key="11">
    <source>
        <dbReference type="SAM" id="MobiDB-lite"/>
    </source>
</evidence>
<keyword evidence="8" id="KW-0946">Virion</keyword>
<dbReference type="Proteomes" id="UP001230876">
    <property type="component" value="Segment"/>
</dbReference>
<dbReference type="InterPro" id="IPR011040">
    <property type="entry name" value="Sialidase"/>
</dbReference>